<evidence type="ECO:0000313" key="5">
    <source>
        <dbReference type="EMBL" id="TDF92842.1"/>
    </source>
</evidence>
<dbReference type="RefSeq" id="WP_133205419.1">
    <property type="nucleotide sequence ID" value="NZ_SMRU01000021.1"/>
</dbReference>
<dbReference type="Proteomes" id="UP000295511">
    <property type="component" value="Unassembled WGS sequence"/>
</dbReference>
<dbReference type="PANTHER" id="PTHR43792">
    <property type="entry name" value="GNAT FAMILY, PUTATIVE (AFU_ORTHOLOGUE AFUA_3G00765)-RELATED-RELATED"/>
    <property type="match status" value="1"/>
</dbReference>
<evidence type="ECO:0000259" key="4">
    <source>
        <dbReference type="PROSITE" id="PS51186"/>
    </source>
</evidence>
<protein>
    <submittedName>
        <fullName evidence="5">N-acetyltransferase</fullName>
    </submittedName>
</protein>
<dbReference type="InterPro" id="IPR051531">
    <property type="entry name" value="N-acetyltransferase"/>
</dbReference>
<dbReference type="OrthoDB" id="3466127at2"/>
<evidence type="ECO:0000313" key="6">
    <source>
        <dbReference type="Proteomes" id="UP000295511"/>
    </source>
</evidence>
<dbReference type="PANTHER" id="PTHR43792:SF8">
    <property type="entry name" value="[RIBOSOMAL PROTEIN US5]-ALANINE N-ACETYLTRANSFERASE"/>
    <property type="match status" value="1"/>
</dbReference>
<dbReference type="PROSITE" id="PS51186">
    <property type="entry name" value="GNAT"/>
    <property type="match status" value="1"/>
</dbReference>
<keyword evidence="2" id="KW-0012">Acyltransferase</keyword>
<sequence>MTMLEDVWPLFRLRLSTPRLMLRPLHDEDIPSCIEAAASGIHDPDRSPFAAPWTDAPVEELPGNLARYVWQQRAACTRAEWNINFGVWTHEGQFLGTQDVGATDFVTLRTVGTGSWLRRSAQGQGFGTEMRTAVLLWAFDWLDAECAVTGAVDWNHGSLGVSRRLGYLPNGEKRVTTRPGVVERELLMRLTADELRRPDWTLGVDGAVAANEFLGV</sequence>
<feature type="domain" description="N-acetyltransferase" evidence="4">
    <location>
        <begin position="20"/>
        <end position="193"/>
    </location>
</feature>
<dbReference type="AlphaFoldDB" id="A0A4R5KD76"/>
<dbReference type="InterPro" id="IPR016181">
    <property type="entry name" value="Acyl_CoA_acyltransferase"/>
</dbReference>
<reference evidence="5 6" key="1">
    <citation type="submission" date="2019-03" db="EMBL/GenBank/DDBJ databases">
        <title>Whole genome sequence of Arthrobacter sp JH1-1.</title>
        <authorList>
            <person name="Trinh H.N."/>
        </authorList>
    </citation>
    <scope>NUCLEOTIDE SEQUENCE [LARGE SCALE GENOMIC DNA]</scope>
    <source>
        <strain evidence="5 6">JH1-1</strain>
    </source>
</reference>
<proteinExistence type="inferred from homology"/>
<dbReference type="InterPro" id="IPR000182">
    <property type="entry name" value="GNAT_dom"/>
</dbReference>
<organism evidence="5 6">
    <name type="scientific">Arthrobacter terricola</name>
    <dbReference type="NCBI Taxonomy" id="2547396"/>
    <lineage>
        <taxon>Bacteria</taxon>
        <taxon>Bacillati</taxon>
        <taxon>Actinomycetota</taxon>
        <taxon>Actinomycetes</taxon>
        <taxon>Micrococcales</taxon>
        <taxon>Micrococcaceae</taxon>
        <taxon>Arthrobacter</taxon>
    </lineage>
</organism>
<comment type="caution">
    <text evidence="5">The sequence shown here is derived from an EMBL/GenBank/DDBJ whole genome shotgun (WGS) entry which is preliminary data.</text>
</comment>
<keyword evidence="6" id="KW-1185">Reference proteome</keyword>
<accession>A0A4R5KD76</accession>
<evidence type="ECO:0000256" key="1">
    <source>
        <dbReference type="ARBA" id="ARBA00022679"/>
    </source>
</evidence>
<dbReference type="Pfam" id="PF13302">
    <property type="entry name" value="Acetyltransf_3"/>
    <property type="match status" value="1"/>
</dbReference>
<name>A0A4R5KD76_9MICC</name>
<evidence type="ECO:0000256" key="3">
    <source>
        <dbReference type="ARBA" id="ARBA00038502"/>
    </source>
</evidence>
<dbReference type="Gene3D" id="3.40.630.30">
    <property type="match status" value="1"/>
</dbReference>
<keyword evidence="1 5" id="KW-0808">Transferase</keyword>
<gene>
    <name evidence="5" type="ORF">E1809_16920</name>
</gene>
<comment type="similarity">
    <text evidence="3">Belongs to the acetyltransferase family. RimJ subfamily.</text>
</comment>
<evidence type="ECO:0000256" key="2">
    <source>
        <dbReference type="ARBA" id="ARBA00023315"/>
    </source>
</evidence>
<dbReference type="EMBL" id="SMRU01000021">
    <property type="protein sequence ID" value="TDF92842.1"/>
    <property type="molecule type" value="Genomic_DNA"/>
</dbReference>
<dbReference type="SUPFAM" id="SSF55729">
    <property type="entry name" value="Acyl-CoA N-acyltransferases (Nat)"/>
    <property type="match status" value="1"/>
</dbReference>
<dbReference type="GO" id="GO:0016747">
    <property type="term" value="F:acyltransferase activity, transferring groups other than amino-acyl groups"/>
    <property type="evidence" value="ECO:0007669"/>
    <property type="project" value="InterPro"/>
</dbReference>